<dbReference type="AlphaFoldDB" id="A0A286GUI0"/>
<name>A0A286GUI0_9PROT</name>
<keyword evidence="2" id="KW-1185">Reference proteome</keyword>
<dbReference type="Proteomes" id="UP000219621">
    <property type="component" value="Unassembled WGS sequence"/>
</dbReference>
<dbReference type="RefSeq" id="WP_097280647.1">
    <property type="nucleotide sequence ID" value="NZ_OCNJ01000008.1"/>
</dbReference>
<organism evidence="1 2">
    <name type="scientific">Caenispirillum bisanense</name>
    <dbReference type="NCBI Taxonomy" id="414052"/>
    <lineage>
        <taxon>Bacteria</taxon>
        <taxon>Pseudomonadati</taxon>
        <taxon>Pseudomonadota</taxon>
        <taxon>Alphaproteobacteria</taxon>
        <taxon>Rhodospirillales</taxon>
        <taxon>Novispirillaceae</taxon>
        <taxon>Caenispirillum</taxon>
    </lineage>
</organism>
<evidence type="ECO:0000313" key="1">
    <source>
        <dbReference type="EMBL" id="SOD99227.1"/>
    </source>
</evidence>
<evidence type="ECO:0000313" key="2">
    <source>
        <dbReference type="Proteomes" id="UP000219621"/>
    </source>
</evidence>
<dbReference type="EMBL" id="OCNJ01000008">
    <property type="protein sequence ID" value="SOD99227.1"/>
    <property type="molecule type" value="Genomic_DNA"/>
</dbReference>
<gene>
    <name evidence="1" type="ORF">SAMN05421508_108262</name>
</gene>
<accession>A0A286GUI0</accession>
<reference evidence="1 2" key="1">
    <citation type="submission" date="2017-09" db="EMBL/GenBank/DDBJ databases">
        <authorList>
            <person name="Ehlers B."/>
            <person name="Leendertz F.H."/>
        </authorList>
    </citation>
    <scope>NUCLEOTIDE SEQUENCE [LARGE SCALE GENOMIC DNA]</scope>
    <source>
        <strain evidence="1 2">USBA 140</strain>
    </source>
</reference>
<proteinExistence type="predicted"/>
<protein>
    <submittedName>
        <fullName evidence="1">Uncharacterized protein</fullName>
    </submittedName>
</protein>
<sequence length="63" mass="6722">MSTVIPFPAKPLASAFDVIEDDQIHAIRAMLRYLHREASESGLGGTAARISDALDALDAEQPA</sequence>